<sequence length="304" mass="32578">MSTQAKLNEILIFMAVADAGTFVGGGRALGLTGSAASKAVLRLESRLGAKLLYRTTRAVSLTDEGRAFYKGGVRIVEAIEAAESSVGGDVGEPRGTLRLTVPDAFGRRVLMPLVRGYLERWPSVRVEISFTDRPVDLVEEGFDLAIRIGGASASEGLISRVVARYEVFMCASQAYLDAEGTPRTLGELEAHEGIVFRSGTTSQAWTLTSADGERARHRPRSRVALDSGEAIRDATLAGLGIGYLPEFLVGEDLGAGRLVRLLPEIDAGVAQIVALYPSKRMLEPRVRQFIDLVIAQLPHPSTGA</sequence>
<dbReference type="PROSITE" id="PS50931">
    <property type="entry name" value="HTH_LYSR"/>
    <property type="match status" value="1"/>
</dbReference>
<keyword evidence="7" id="KW-1185">Reference proteome</keyword>
<organism evidence="6 7">
    <name type="scientific">Plesiocystis pacifica SIR-1</name>
    <dbReference type="NCBI Taxonomy" id="391625"/>
    <lineage>
        <taxon>Bacteria</taxon>
        <taxon>Pseudomonadati</taxon>
        <taxon>Myxococcota</taxon>
        <taxon>Polyangia</taxon>
        <taxon>Nannocystales</taxon>
        <taxon>Nannocystaceae</taxon>
        <taxon>Plesiocystis</taxon>
    </lineage>
</organism>
<comment type="caution">
    <text evidence="6">The sequence shown here is derived from an EMBL/GenBank/DDBJ whole genome shotgun (WGS) entry which is preliminary data.</text>
</comment>
<evidence type="ECO:0000256" key="1">
    <source>
        <dbReference type="ARBA" id="ARBA00009437"/>
    </source>
</evidence>
<dbReference type="InterPro" id="IPR000847">
    <property type="entry name" value="LysR_HTH_N"/>
</dbReference>
<dbReference type="AlphaFoldDB" id="A6G3S9"/>
<evidence type="ECO:0000256" key="4">
    <source>
        <dbReference type="ARBA" id="ARBA00023163"/>
    </source>
</evidence>
<accession>A6G3S9</accession>
<dbReference type="EMBL" id="ABCS01000019">
    <property type="protein sequence ID" value="EDM79466.1"/>
    <property type="molecule type" value="Genomic_DNA"/>
</dbReference>
<dbReference type="OrthoDB" id="5416547at2"/>
<evidence type="ECO:0000256" key="3">
    <source>
        <dbReference type="ARBA" id="ARBA00023125"/>
    </source>
</evidence>
<reference evidence="6 7" key="1">
    <citation type="submission" date="2007-06" db="EMBL/GenBank/DDBJ databases">
        <authorList>
            <person name="Shimkets L."/>
            <person name="Ferriera S."/>
            <person name="Johnson J."/>
            <person name="Kravitz S."/>
            <person name="Beeson K."/>
            <person name="Sutton G."/>
            <person name="Rogers Y.-H."/>
            <person name="Friedman R."/>
            <person name="Frazier M."/>
            <person name="Venter J.C."/>
        </authorList>
    </citation>
    <scope>NUCLEOTIDE SEQUENCE [LARGE SCALE GENOMIC DNA]</scope>
    <source>
        <strain evidence="6 7">SIR-1</strain>
    </source>
</reference>
<dbReference type="Gene3D" id="1.10.10.10">
    <property type="entry name" value="Winged helix-like DNA-binding domain superfamily/Winged helix DNA-binding domain"/>
    <property type="match status" value="1"/>
</dbReference>
<dbReference type="STRING" id="391625.PPSIR1_35107"/>
<dbReference type="PANTHER" id="PTHR30537">
    <property type="entry name" value="HTH-TYPE TRANSCRIPTIONAL REGULATOR"/>
    <property type="match status" value="1"/>
</dbReference>
<dbReference type="Proteomes" id="UP000005801">
    <property type="component" value="Unassembled WGS sequence"/>
</dbReference>
<dbReference type="Pfam" id="PF00126">
    <property type="entry name" value="HTH_1"/>
    <property type="match status" value="1"/>
</dbReference>
<dbReference type="eggNOG" id="COG0583">
    <property type="taxonomic scope" value="Bacteria"/>
</dbReference>
<evidence type="ECO:0000259" key="5">
    <source>
        <dbReference type="PROSITE" id="PS50931"/>
    </source>
</evidence>
<dbReference type="RefSeq" id="WP_006971378.1">
    <property type="nucleotide sequence ID" value="NZ_ABCS01000019.1"/>
</dbReference>
<dbReference type="CDD" id="cd08422">
    <property type="entry name" value="PBP2_CrgA_like"/>
    <property type="match status" value="1"/>
</dbReference>
<keyword evidence="3" id="KW-0238">DNA-binding</keyword>
<proteinExistence type="inferred from homology"/>
<feature type="domain" description="HTH lysR-type" evidence="5">
    <location>
        <begin position="1"/>
        <end position="62"/>
    </location>
</feature>
<evidence type="ECO:0000313" key="6">
    <source>
        <dbReference type="EMBL" id="EDM79466.1"/>
    </source>
</evidence>
<name>A6G3S9_9BACT</name>
<evidence type="ECO:0000313" key="7">
    <source>
        <dbReference type="Proteomes" id="UP000005801"/>
    </source>
</evidence>
<evidence type="ECO:0000256" key="2">
    <source>
        <dbReference type="ARBA" id="ARBA00023015"/>
    </source>
</evidence>
<dbReference type="GO" id="GO:0003700">
    <property type="term" value="F:DNA-binding transcription factor activity"/>
    <property type="evidence" value="ECO:0007669"/>
    <property type="project" value="InterPro"/>
</dbReference>
<dbReference type="InterPro" id="IPR036390">
    <property type="entry name" value="WH_DNA-bd_sf"/>
</dbReference>
<gene>
    <name evidence="6" type="ORF">PPSIR1_35107</name>
</gene>
<dbReference type="SUPFAM" id="SSF46785">
    <property type="entry name" value="Winged helix' DNA-binding domain"/>
    <property type="match status" value="1"/>
</dbReference>
<comment type="similarity">
    <text evidence="1">Belongs to the LysR transcriptional regulatory family.</text>
</comment>
<protein>
    <submittedName>
        <fullName evidence="6">Putative LysR family transcriptional regulator</fullName>
    </submittedName>
</protein>
<keyword evidence="4" id="KW-0804">Transcription</keyword>
<keyword evidence="2" id="KW-0805">Transcription regulation</keyword>
<dbReference type="InterPro" id="IPR036388">
    <property type="entry name" value="WH-like_DNA-bd_sf"/>
</dbReference>
<dbReference type="GO" id="GO:0003677">
    <property type="term" value="F:DNA binding"/>
    <property type="evidence" value="ECO:0007669"/>
    <property type="project" value="UniProtKB-KW"/>
</dbReference>
<dbReference type="SUPFAM" id="SSF53850">
    <property type="entry name" value="Periplasmic binding protein-like II"/>
    <property type="match status" value="1"/>
</dbReference>
<dbReference type="Gene3D" id="3.40.190.290">
    <property type="match status" value="1"/>
</dbReference>
<dbReference type="InterPro" id="IPR005119">
    <property type="entry name" value="LysR_subst-bd"/>
</dbReference>
<dbReference type="PANTHER" id="PTHR30537:SF5">
    <property type="entry name" value="HTH-TYPE TRANSCRIPTIONAL ACTIVATOR TTDR-RELATED"/>
    <property type="match status" value="1"/>
</dbReference>
<dbReference type="InterPro" id="IPR058163">
    <property type="entry name" value="LysR-type_TF_proteobact-type"/>
</dbReference>
<dbReference type="Pfam" id="PF03466">
    <property type="entry name" value="LysR_substrate"/>
    <property type="match status" value="1"/>
</dbReference>